<sequence>MSVRRINQFGAIKSAPVEIWKEIFDHVLHDPLVFETNPFYPGCNLHSALHEWNYSPRFRKLERQRGVLRLVSRSWKALADATRHRYFQFCRCKDPVQRLLLSSLAFRLEYGSCWDVCGCTWLSHDYGAVRDGDFGDVRRYVTKKALNVQILEFGEVEAKLARRTSRNIKAICPELKALVIVVDEWVIKHFNGLFNNLKYLYLRVHGNDGASRHQDQGIRCAVTLFITTLQLEISSFDSPTFMEDWNLPVLEHLIIKSSHWVQGLDSILQNNSQRLLSLHIDVKHNYVDLPADVWAQAPSLMYCGLTATYPEEPLTAPHPGHPIHTLGMLEVETPELRKEFIELIRDWKSISTIADCHTWAEMPEEYDPFRPAEGFDHTHDESNPPCWRCVQALHAVCLDRGLEYEDHAGITYNAFLKQTTDRSGSNNPS</sequence>
<organism evidence="1 2">
    <name type="scientific">Serendipita vermifera MAFF 305830</name>
    <dbReference type="NCBI Taxonomy" id="933852"/>
    <lineage>
        <taxon>Eukaryota</taxon>
        <taxon>Fungi</taxon>
        <taxon>Dikarya</taxon>
        <taxon>Basidiomycota</taxon>
        <taxon>Agaricomycotina</taxon>
        <taxon>Agaricomycetes</taxon>
        <taxon>Sebacinales</taxon>
        <taxon>Serendipitaceae</taxon>
        <taxon>Serendipita</taxon>
    </lineage>
</organism>
<keyword evidence="2" id="KW-1185">Reference proteome</keyword>
<proteinExistence type="predicted"/>
<gene>
    <name evidence="1" type="ORF">M408DRAFT_193869</name>
</gene>
<protein>
    <recommendedName>
        <fullName evidence="3">F-box domain-containing protein</fullName>
    </recommendedName>
</protein>
<dbReference type="EMBL" id="KN824577">
    <property type="protein sequence ID" value="KIM19677.1"/>
    <property type="molecule type" value="Genomic_DNA"/>
</dbReference>
<name>A0A0C2WPX5_SERVB</name>
<dbReference type="Proteomes" id="UP000054097">
    <property type="component" value="Unassembled WGS sequence"/>
</dbReference>
<evidence type="ECO:0000313" key="2">
    <source>
        <dbReference type="Proteomes" id="UP000054097"/>
    </source>
</evidence>
<dbReference type="HOGENOM" id="CLU_647517_0_0_1"/>
<reference evidence="2" key="2">
    <citation type="submission" date="2015-01" db="EMBL/GenBank/DDBJ databases">
        <title>Evolutionary Origins and Diversification of the Mycorrhizal Mutualists.</title>
        <authorList>
            <consortium name="DOE Joint Genome Institute"/>
            <consortium name="Mycorrhizal Genomics Consortium"/>
            <person name="Kohler A."/>
            <person name="Kuo A."/>
            <person name="Nagy L.G."/>
            <person name="Floudas D."/>
            <person name="Copeland A."/>
            <person name="Barry K.W."/>
            <person name="Cichocki N."/>
            <person name="Veneault-Fourrey C."/>
            <person name="LaButti K."/>
            <person name="Lindquist E.A."/>
            <person name="Lipzen A."/>
            <person name="Lundell T."/>
            <person name="Morin E."/>
            <person name="Murat C."/>
            <person name="Riley R."/>
            <person name="Ohm R."/>
            <person name="Sun H."/>
            <person name="Tunlid A."/>
            <person name="Henrissat B."/>
            <person name="Grigoriev I.V."/>
            <person name="Hibbett D.S."/>
            <person name="Martin F."/>
        </authorList>
    </citation>
    <scope>NUCLEOTIDE SEQUENCE [LARGE SCALE GENOMIC DNA]</scope>
    <source>
        <strain evidence="2">MAFF 305830</strain>
    </source>
</reference>
<evidence type="ECO:0008006" key="3">
    <source>
        <dbReference type="Google" id="ProtNLM"/>
    </source>
</evidence>
<dbReference type="OrthoDB" id="3134171at2759"/>
<evidence type="ECO:0000313" key="1">
    <source>
        <dbReference type="EMBL" id="KIM19677.1"/>
    </source>
</evidence>
<accession>A0A0C2WPX5</accession>
<dbReference type="AlphaFoldDB" id="A0A0C2WPX5"/>
<reference evidence="1 2" key="1">
    <citation type="submission" date="2014-04" db="EMBL/GenBank/DDBJ databases">
        <authorList>
            <consortium name="DOE Joint Genome Institute"/>
            <person name="Kuo A."/>
            <person name="Zuccaro A."/>
            <person name="Kohler A."/>
            <person name="Nagy L.G."/>
            <person name="Floudas D."/>
            <person name="Copeland A."/>
            <person name="Barry K.W."/>
            <person name="Cichocki N."/>
            <person name="Veneault-Fourrey C."/>
            <person name="LaButti K."/>
            <person name="Lindquist E.A."/>
            <person name="Lipzen A."/>
            <person name="Lundell T."/>
            <person name="Morin E."/>
            <person name="Murat C."/>
            <person name="Sun H."/>
            <person name="Tunlid A."/>
            <person name="Henrissat B."/>
            <person name="Grigoriev I.V."/>
            <person name="Hibbett D.S."/>
            <person name="Martin F."/>
            <person name="Nordberg H.P."/>
            <person name="Cantor M.N."/>
            <person name="Hua S.X."/>
        </authorList>
    </citation>
    <scope>NUCLEOTIDE SEQUENCE [LARGE SCALE GENOMIC DNA]</scope>
    <source>
        <strain evidence="1 2">MAFF 305830</strain>
    </source>
</reference>